<organism evidence="1 2">
    <name type="scientific">Profundicola chukchiensis</name>
    <dbReference type="NCBI Taxonomy" id="2961959"/>
    <lineage>
        <taxon>Bacteria</taxon>
        <taxon>Pseudomonadati</taxon>
        <taxon>Bacteroidota</taxon>
        <taxon>Flavobacteriia</taxon>
        <taxon>Flavobacteriales</taxon>
        <taxon>Weeksellaceae</taxon>
        <taxon>Profundicola</taxon>
    </lineage>
</organism>
<keyword evidence="2" id="KW-1185">Reference proteome</keyword>
<comment type="caution">
    <text evidence="1">The sequence shown here is derived from an EMBL/GenBank/DDBJ whole genome shotgun (WGS) entry which is preliminary data.</text>
</comment>
<dbReference type="EMBL" id="JANCMU010000001">
    <property type="protein sequence ID" value="MDG4945186.1"/>
    <property type="molecule type" value="Genomic_DNA"/>
</dbReference>
<accession>A0A9X4MUL2</accession>
<reference evidence="1" key="1">
    <citation type="submission" date="2022-07" db="EMBL/GenBank/DDBJ databases">
        <title>Description and genome-wide analysis of Profundicola chukchiensis gen. nov., sp. nov., marine bacteria isolated from bottom sediments of the Chukchi Sea.</title>
        <authorList>
            <person name="Romanenko L."/>
            <person name="Otstavnykh N."/>
            <person name="Kurilenko V."/>
            <person name="Eremeev V."/>
            <person name="Velansky P."/>
            <person name="Mikhailov V."/>
            <person name="Isaeva M."/>
        </authorList>
    </citation>
    <scope>NUCLEOTIDE SEQUENCE</scope>
    <source>
        <strain evidence="1">KMM 9713</strain>
    </source>
</reference>
<proteinExistence type="predicted"/>
<dbReference type="Proteomes" id="UP001152599">
    <property type="component" value="Unassembled WGS sequence"/>
</dbReference>
<name>A0A9X4MUL2_9FLAO</name>
<protein>
    <submittedName>
        <fullName evidence="1">Uncharacterized protein</fullName>
    </submittedName>
</protein>
<dbReference type="RefSeq" id="WP_304416644.1">
    <property type="nucleotide sequence ID" value="NZ_JANAIE010000003.1"/>
</dbReference>
<dbReference type="AlphaFoldDB" id="A0A9X4MUL2"/>
<gene>
    <name evidence="1" type="ORF">NMK71_02065</name>
</gene>
<sequence length="140" mass="16101">MNQLQRLIAILALVVISVYGGMKFHQYQTQINCEEQGGMIDENGVCVVKETIKERPNKEYLKNYKTVDGKYDLQVLTAIGDPVNEIVVKNQTTQRVFDLKKVESKKSGVTFQNEDGYFMRFTDKKFFWGHENVVLASGKR</sequence>
<evidence type="ECO:0000313" key="2">
    <source>
        <dbReference type="Proteomes" id="UP001152599"/>
    </source>
</evidence>
<evidence type="ECO:0000313" key="1">
    <source>
        <dbReference type="EMBL" id="MDG4945186.1"/>
    </source>
</evidence>